<organism evidence="3 4">
    <name type="scientific">Williamsia marianensis</name>
    <dbReference type="NCBI Taxonomy" id="85044"/>
    <lineage>
        <taxon>Bacteria</taxon>
        <taxon>Bacillati</taxon>
        <taxon>Actinomycetota</taxon>
        <taxon>Actinomycetes</taxon>
        <taxon>Mycobacteriales</taxon>
        <taxon>Nocardiaceae</taxon>
        <taxon>Williamsia</taxon>
    </lineage>
</organism>
<feature type="chain" id="PRO_5047376405" description="DUF8175 domain-containing protein" evidence="1">
    <location>
        <begin position="22"/>
        <end position="205"/>
    </location>
</feature>
<keyword evidence="1" id="KW-0732">Signal</keyword>
<dbReference type="Proteomes" id="UP001185792">
    <property type="component" value="Unassembled WGS sequence"/>
</dbReference>
<dbReference type="EMBL" id="JAWLUM010000005">
    <property type="protein sequence ID" value="MDV7136761.1"/>
    <property type="molecule type" value="Genomic_DNA"/>
</dbReference>
<accession>A0ABU4F1A2</accession>
<dbReference type="InterPro" id="IPR058488">
    <property type="entry name" value="DUF8175"/>
</dbReference>
<evidence type="ECO:0000259" key="2">
    <source>
        <dbReference type="Pfam" id="PF26526"/>
    </source>
</evidence>
<evidence type="ECO:0000256" key="1">
    <source>
        <dbReference type="SAM" id="SignalP"/>
    </source>
</evidence>
<dbReference type="Pfam" id="PF26526">
    <property type="entry name" value="DUF8175"/>
    <property type="match status" value="1"/>
</dbReference>
<dbReference type="RefSeq" id="WP_062800920.1">
    <property type="nucleotide sequence ID" value="NZ_CBCRXS010000018.1"/>
</dbReference>
<keyword evidence="4" id="KW-1185">Reference proteome</keyword>
<feature type="domain" description="DUF8175" evidence="2">
    <location>
        <begin position="24"/>
        <end position="201"/>
    </location>
</feature>
<proteinExistence type="predicted"/>
<dbReference type="PROSITE" id="PS51257">
    <property type="entry name" value="PROKAR_LIPOPROTEIN"/>
    <property type="match status" value="1"/>
</dbReference>
<evidence type="ECO:0000313" key="4">
    <source>
        <dbReference type="Proteomes" id="UP001185792"/>
    </source>
</evidence>
<comment type="caution">
    <text evidence="3">The sequence shown here is derived from an EMBL/GenBank/DDBJ whole genome shotgun (WGS) entry which is preliminary data.</text>
</comment>
<gene>
    <name evidence="3" type="ORF">R4198_23960</name>
</gene>
<protein>
    <recommendedName>
        <fullName evidence="2">DUF8175 domain-containing protein</fullName>
    </recommendedName>
</protein>
<evidence type="ECO:0000313" key="3">
    <source>
        <dbReference type="EMBL" id="MDV7136761.1"/>
    </source>
</evidence>
<sequence length="205" mass="21208">MTSLRTFFAAVAALAITLTLAACGSESDTPRESAAATNTTAPPANVSWIDWQGARLPVSATDGPSTITGDIATGYSNTPQGAALAAFQGTIRLSLAPDESWAQVANKLAAPGTGRDTYAVNRALVSVTGPAPAGTAPIARGYIFTSYTPARATLKLAVEQDHKLTAAQQTVVWTGADWRVLLPEPGTETDAQPLTNLDGFVALHE</sequence>
<feature type="signal peptide" evidence="1">
    <location>
        <begin position="1"/>
        <end position="21"/>
    </location>
</feature>
<reference evidence="3 4" key="1">
    <citation type="submission" date="2023-10" db="EMBL/GenBank/DDBJ databases">
        <title>Development of a sustainable strategy for remediation of hydrocarbon-contaminated territories based on the waste exchange concept.</title>
        <authorList>
            <person name="Krivoruchko A."/>
        </authorList>
    </citation>
    <scope>NUCLEOTIDE SEQUENCE [LARGE SCALE GENOMIC DNA]</scope>
    <source>
        <strain evidence="3 4">IEGM 1236</strain>
    </source>
</reference>
<name>A0ABU4F1A2_WILMA</name>